<dbReference type="EMBL" id="FNXT01001063">
    <property type="protein sequence ID" value="SZX71610.1"/>
    <property type="molecule type" value="Genomic_DNA"/>
</dbReference>
<dbReference type="InterPro" id="IPR001763">
    <property type="entry name" value="Rhodanese-like_dom"/>
</dbReference>
<dbReference type="STRING" id="3088.A0A383W325"/>
<proteinExistence type="predicted"/>
<dbReference type="Gene3D" id="3.40.250.10">
    <property type="entry name" value="Rhodanese-like domain"/>
    <property type="match status" value="1"/>
</dbReference>
<organism evidence="2 3">
    <name type="scientific">Tetradesmus obliquus</name>
    <name type="common">Green alga</name>
    <name type="synonym">Acutodesmus obliquus</name>
    <dbReference type="NCBI Taxonomy" id="3088"/>
    <lineage>
        <taxon>Eukaryota</taxon>
        <taxon>Viridiplantae</taxon>
        <taxon>Chlorophyta</taxon>
        <taxon>core chlorophytes</taxon>
        <taxon>Chlorophyceae</taxon>
        <taxon>CS clade</taxon>
        <taxon>Sphaeropleales</taxon>
        <taxon>Scenedesmaceae</taxon>
        <taxon>Tetradesmus</taxon>
    </lineage>
</organism>
<dbReference type="PROSITE" id="PS50206">
    <property type="entry name" value="RHODANESE_3"/>
    <property type="match status" value="1"/>
</dbReference>
<reference evidence="2 3" key="1">
    <citation type="submission" date="2016-10" db="EMBL/GenBank/DDBJ databases">
        <authorList>
            <person name="Cai Z."/>
        </authorList>
    </citation>
    <scope>NUCLEOTIDE SEQUENCE [LARGE SCALE GENOMIC DNA]</scope>
</reference>
<dbReference type="SMART" id="SM00450">
    <property type="entry name" value="RHOD"/>
    <property type="match status" value="1"/>
</dbReference>
<keyword evidence="3" id="KW-1185">Reference proteome</keyword>
<dbReference type="CDD" id="cd00158">
    <property type="entry name" value="RHOD"/>
    <property type="match status" value="1"/>
</dbReference>
<dbReference type="SUPFAM" id="SSF52821">
    <property type="entry name" value="Rhodanese/Cell cycle control phosphatase"/>
    <property type="match status" value="1"/>
</dbReference>
<feature type="domain" description="Rhodanese" evidence="1">
    <location>
        <begin position="57"/>
        <end position="159"/>
    </location>
</feature>
<dbReference type="InterPro" id="IPR036873">
    <property type="entry name" value="Rhodanese-like_dom_sf"/>
</dbReference>
<dbReference type="PANTHER" id="PTHR45431:SF3">
    <property type="entry name" value="RHODANESE-LIKE DOMAIN-CONTAINING PROTEIN 15, CHLOROPLASTIC"/>
    <property type="match status" value="1"/>
</dbReference>
<dbReference type="AlphaFoldDB" id="A0A383W325"/>
<evidence type="ECO:0000259" key="1">
    <source>
        <dbReference type="PROSITE" id="PS50206"/>
    </source>
</evidence>
<sequence>MLLNAHSQRLATRNNSAVALLTRAPTVSRVPRCRVQQPAQRVQAVKKVPSTEAAILLESGLRYLDVRTPEEYADGHAVGAINIPFMVKSAEGQLVPNPDFLQQVQAAFPDRAEEIIVGCRSGNRSARAAGLLEQEQYSSLVDDAGGWLGWVEARLPTTK</sequence>
<protein>
    <recommendedName>
        <fullName evidence="1">Rhodanese domain-containing protein</fullName>
    </recommendedName>
</protein>
<dbReference type="InterPro" id="IPR052367">
    <property type="entry name" value="Thiosulfate_ST/Rhodanese-like"/>
</dbReference>
<dbReference type="PANTHER" id="PTHR45431">
    <property type="entry name" value="RHODANESE-LIKE DOMAIN-CONTAINING PROTEIN 15, CHLOROPLASTIC"/>
    <property type="match status" value="1"/>
</dbReference>
<accession>A0A383W325</accession>
<dbReference type="Pfam" id="PF00581">
    <property type="entry name" value="Rhodanese"/>
    <property type="match status" value="1"/>
</dbReference>
<dbReference type="Proteomes" id="UP000256970">
    <property type="component" value="Unassembled WGS sequence"/>
</dbReference>
<name>A0A383W325_TETOB</name>
<gene>
    <name evidence="2" type="ORF">BQ4739_LOCUS11741</name>
</gene>
<evidence type="ECO:0000313" key="2">
    <source>
        <dbReference type="EMBL" id="SZX71610.1"/>
    </source>
</evidence>
<evidence type="ECO:0000313" key="3">
    <source>
        <dbReference type="Proteomes" id="UP000256970"/>
    </source>
</evidence>